<dbReference type="PANTHER" id="PTHR43146">
    <property type="entry name" value="CANCER-RELATED NUCLEOSIDE-TRIPHOSPHATASE"/>
    <property type="match status" value="1"/>
</dbReference>
<evidence type="ECO:0000313" key="4">
    <source>
        <dbReference type="EMBL" id="GAH12043.1"/>
    </source>
</evidence>
<sequence length="80" mass="8839">MFTLKPLILVTGPPGIGKTSILRRTVKELKNRKYAVGGMICREVREAGVRVGFEIMDLSTGTRGWLAHVNQPTGPRIGKY</sequence>
<protein>
    <recommendedName>
        <fullName evidence="5">AAA+ ATPase domain-containing protein</fullName>
    </recommendedName>
</protein>
<dbReference type="AlphaFoldDB" id="X1ETU0"/>
<evidence type="ECO:0008006" key="5">
    <source>
        <dbReference type="Google" id="ProtNLM"/>
    </source>
</evidence>
<dbReference type="Pfam" id="PF03266">
    <property type="entry name" value="NTPase_1"/>
    <property type="match status" value="1"/>
</dbReference>
<dbReference type="GO" id="GO:0017111">
    <property type="term" value="F:ribonucleoside triphosphate phosphatase activity"/>
    <property type="evidence" value="ECO:0007669"/>
    <property type="project" value="InterPro"/>
</dbReference>
<dbReference type="Gene3D" id="3.40.50.300">
    <property type="entry name" value="P-loop containing nucleotide triphosphate hydrolases"/>
    <property type="match status" value="1"/>
</dbReference>
<name>X1ETU0_9ZZZZ</name>
<keyword evidence="3" id="KW-0067">ATP-binding</keyword>
<dbReference type="EMBL" id="BART01029903">
    <property type="protein sequence ID" value="GAH12043.1"/>
    <property type="molecule type" value="Genomic_DNA"/>
</dbReference>
<dbReference type="InterPro" id="IPR027417">
    <property type="entry name" value="P-loop_NTPase"/>
</dbReference>
<organism evidence="4">
    <name type="scientific">marine sediment metagenome</name>
    <dbReference type="NCBI Taxonomy" id="412755"/>
    <lineage>
        <taxon>unclassified sequences</taxon>
        <taxon>metagenomes</taxon>
        <taxon>ecological metagenomes</taxon>
    </lineage>
</organism>
<gene>
    <name evidence="4" type="ORF">S01H4_52356</name>
</gene>
<dbReference type="InterPro" id="IPR004948">
    <property type="entry name" value="Nuc-triphosphatase_THEP1"/>
</dbReference>
<feature type="non-terminal residue" evidence="4">
    <location>
        <position position="80"/>
    </location>
</feature>
<comment type="caution">
    <text evidence="4">The sequence shown here is derived from an EMBL/GenBank/DDBJ whole genome shotgun (WGS) entry which is preliminary data.</text>
</comment>
<accession>X1ETU0</accession>
<reference evidence="4" key="1">
    <citation type="journal article" date="2014" name="Front. Microbiol.">
        <title>High frequency of phylogenetically diverse reductive dehalogenase-homologous genes in deep subseafloor sedimentary metagenomes.</title>
        <authorList>
            <person name="Kawai M."/>
            <person name="Futagami T."/>
            <person name="Toyoda A."/>
            <person name="Takaki Y."/>
            <person name="Nishi S."/>
            <person name="Hori S."/>
            <person name="Arai W."/>
            <person name="Tsubouchi T."/>
            <person name="Morono Y."/>
            <person name="Uchiyama I."/>
            <person name="Ito T."/>
            <person name="Fujiyama A."/>
            <person name="Inagaki F."/>
            <person name="Takami H."/>
        </authorList>
    </citation>
    <scope>NUCLEOTIDE SEQUENCE</scope>
    <source>
        <strain evidence="4">Expedition CK06-06</strain>
    </source>
</reference>
<evidence type="ECO:0000256" key="2">
    <source>
        <dbReference type="ARBA" id="ARBA00022801"/>
    </source>
</evidence>
<dbReference type="GO" id="GO:0005524">
    <property type="term" value="F:ATP binding"/>
    <property type="evidence" value="ECO:0007669"/>
    <property type="project" value="UniProtKB-KW"/>
</dbReference>
<keyword evidence="2" id="KW-0378">Hydrolase</keyword>
<proteinExistence type="predicted"/>
<dbReference type="SUPFAM" id="SSF52540">
    <property type="entry name" value="P-loop containing nucleoside triphosphate hydrolases"/>
    <property type="match status" value="1"/>
</dbReference>
<dbReference type="PANTHER" id="PTHR43146:SF1">
    <property type="entry name" value="CANCER-RELATED NUCLEOSIDE-TRIPHOSPHATASE"/>
    <property type="match status" value="1"/>
</dbReference>
<evidence type="ECO:0000256" key="3">
    <source>
        <dbReference type="ARBA" id="ARBA00022840"/>
    </source>
</evidence>
<keyword evidence="1" id="KW-0547">Nucleotide-binding</keyword>
<evidence type="ECO:0000256" key="1">
    <source>
        <dbReference type="ARBA" id="ARBA00022741"/>
    </source>
</evidence>